<organism evidence="1 2">
    <name type="scientific">Armillaria luteobubalina</name>
    <dbReference type="NCBI Taxonomy" id="153913"/>
    <lineage>
        <taxon>Eukaryota</taxon>
        <taxon>Fungi</taxon>
        <taxon>Dikarya</taxon>
        <taxon>Basidiomycota</taxon>
        <taxon>Agaricomycotina</taxon>
        <taxon>Agaricomycetes</taxon>
        <taxon>Agaricomycetidae</taxon>
        <taxon>Agaricales</taxon>
        <taxon>Marasmiineae</taxon>
        <taxon>Physalacriaceae</taxon>
        <taxon>Armillaria</taxon>
    </lineage>
</organism>
<keyword evidence="2" id="KW-1185">Reference proteome</keyword>
<evidence type="ECO:0000313" key="1">
    <source>
        <dbReference type="EMBL" id="KAK0502593.1"/>
    </source>
</evidence>
<comment type="caution">
    <text evidence="1">The sequence shown here is derived from an EMBL/GenBank/DDBJ whole genome shotgun (WGS) entry which is preliminary data.</text>
</comment>
<protein>
    <submittedName>
        <fullName evidence="1">Uncharacterized protein</fullName>
    </submittedName>
</protein>
<dbReference type="EMBL" id="JAUEPU010000005">
    <property type="protein sequence ID" value="KAK0502593.1"/>
    <property type="molecule type" value="Genomic_DNA"/>
</dbReference>
<reference evidence="1" key="1">
    <citation type="submission" date="2023-06" db="EMBL/GenBank/DDBJ databases">
        <authorList>
            <consortium name="Lawrence Berkeley National Laboratory"/>
            <person name="Ahrendt S."/>
            <person name="Sahu N."/>
            <person name="Indic B."/>
            <person name="Wong-Bajracharya J."/>
            <person name="Merenyi Z."/>
            <person name="Ke H.-M."/>
            <person name="Monk M."/>
            <person name="Kocsube S."/>
            <person name="Drula E."/>
            <person name="Lipzen A."/>
            <person name="Balint B."/>
            <person name="Henrissat B."/>
            <person name="Andreopoulos B."/>
            <person name="Martin F.M."/>
            <person name="Harder C.B."/>
            <person name="Rigling D."/>
            <person name="Ford K.L."/>
            <person name="Foster G.D."/>
            <person name="Pangilinan J."/>
            <person name="Papanicolaou A."/>
            <person name="Barry K."/>
            <person name="LaButti K."/>
            <person name="Viragh M."/>
            <person name="Koriabine M."/>
            <person name="Yan M."/>
            <person name="Riley R."/>
            <person name="Champramary S."/>
            <person name="Plett K.L."/>
            <person name="Tsai I.J."/>
            <person name="Slot J."/>
            <person name="Sipos G."/>
            <person name="Plett J."/>
            <person name="Nagy L.G."/>
            <person name="Grigoriev I.V."/>
        </authorList>
    </citation>
    <scope>NUCLEOTIDE SEQUENCE</scope>
    <source>
        <strain evidence="1">HWK02</strain>
    </source>
</reference>
<gene>
    <name evidence="1" type="ORF">EDD18DRAFT_1347217</name>
</gene>
<evidence type="ECO:0000313" key="2">
    <source>
        <dbReference type="Proteomes" id="UP001175228"/>
    </source>
</evidence>
<dbReference type="AlphaFoldDB" id="A0AA39QGP5"/>
<accession>A0AA39QGP5</accession>
<sequence length="78" mass="8911">MAMINDFVMEVINEKVAEIPVDVALADELEGYMMMTNTFVMEEVDIPVDVAWEDEEEGQLSTGEVNFVVETRNFEVDF</sequence>
<dbReference type="Proteomes" id="UP001175228">
    <property type="component" value="Unassembled WGS sequence"/>
</dbReference>
<proteinExistence type="predicted"/>
<name>A0AA39QGP5_9AGAR</name>